<comment type="caution">
    <text evidence="1">The sequence shown here is derived from an EMBL/GenBank/DDBJ whole genome shotgun (WGS) entry which is preliminary data.</text>
</comment>
<name>A0A4U0YVQ4_9RHOB</name>
<sequence>MGDVIANPEKRPVETRVSYGAGQRRPATRLLTSEEMAEIMGRPLAPPRPGLMARLFAWITGRR</sequence>
<evidence type="ECO:0000313" key="2">
    <source>
        <dbReference type="Proteomes" id="UP000306340"/>
    </source>
</evidence>
<reference evidence="1 2" key="1">
    <citation type="submission" date="2019-04" db="EMBL/GenBank/DDBJ databases">
        <title>Crypto-aerobic microbial life in anoxic (sulfidic) marine sediments.</title>
        <authorList>
            <person name="Bhattacharya S."/>
            <person name="Roy C."/>
            <person name="Mondal N."/>
            <person name="Sarkar J."/>
            <person name="Mandal S."/>
            <person name="Rameez M.J."/>
            <person name="Ghosh W."/>
        </authorList>
    </citation>
    <scope>NUCLEOTIDE SEQUENCE [LARGE SCALE GENOMIC DNA]</scope>
    <source>
        <strain evidence="1 2">SBBC</strain>
    </source>
</reference>
<organism evidence="1 2">
    <name type="scientific">Cereibacter changlensis</name>
    <dbReference type="NCBI Taxonomy" id="402884"/>
    <lineage>
        <taxon>Bacteria</taxon>
        <taxon>Pseudomonadati</taxon>
        <taxon>Pseudomonadota</taxon>
        <taxon>Alphaproteobacteria</taxon>
        <taxon>Rhodobacterales</taxon>
        <taxon>Paracoccaceae</taxon>
        <taxon>Cereibacter</taxon>
    </lineage>
</organism>
<dbReference type="EMBL" id="SWAU01000464">
    <property type="protein sequence ID" value="TKA94104.1"/>
    <property type="molecule type" value="Genomic_DNA"/>
</dbReference>
<protein>
    <submittedName>
        <fullName evidence="1">Uncharacterized protein</fullName>
    </submittedName>
</protein>
<dbReference type="Proteomes" id="UP000306340">
    <property type="component" value="Unassembled WGS sequence"/>
</dbReference>
<evidence type="ECO:0000313" key="1">
    <source>
        <dbReference type="EMBL" id="TKA94104.1"/>
    </source>
</evidence>
<accession>A0A4U0YVQ4</accession>
<proteinExistence type="predicted"/>
<dbReference type="RefSeq" id="WP_136794703.1">
    <property type="nucleotide sequence ID" value="NZ_SWAU01000464.1"/>
</dbReference>
<dbReference type="AlphaFoldDB" id="A0A4U0YVQ4"/>
<gene>
    <name evidence="1" type="ORF">FAZ78_24165</name>
</gene>